<dbReference type="EMBL" id="CP102290">
    <property type="protein sequence ID" value="UWP59743.1"/>
    <property type="molecule type" value="Genomic_DNA"/>
</dbReference>
<dbReference type="InterPro" id="IPR021744">
    <property type="entry name" value="CbiG_N"/>
</dbReference>
<dbReference type="InterPro" id="IPR036518">
    <property type="entry name" value="CobE/GbiG_C_sf"/>
</dbReference>
<reference evidence="4" key="1">
    <citation type="journal article" date="2022" name="Cell">
        <title>Design, construction, and in vivo augmentation of a complex gut microbiome.</title>
        <authorList>
            <person name="Cheng A.G."/>
            <person name="Ho P.Y."/>
            <person name="Aranda-Diaz A."/>
            <person name="Jain S."/>
            <person name="Yu F.B."/>
            <person name="Meng X."/>
            <person name="Wang M."/>
            <person name="Iakiviak M."/>
            <person name="Nagashima K."/>
            <person name="Zhao A."/>
            <person name="Murugkar P."/>
            <person name="Patil A."/>
            <person name="Atabakhsh K."/>
            <person name="Weakley A."/>
            <person name="Yan J."/>
            <person name="Brumbaugh A.R."/>
            <person name="Higginbottom S."/>
            <person name="Dimas A."/>
            <person name="Shiver A.L."/>
            <person name="Deutschbauer A."/>
            <person name="Neff N."/>
            <person name="Sonnenburg J.L."/>
            <person name="Huang K.C."/>
            <person name="Fischbach M.A."/>
        </authorList>
    </citation>
    <scope>NUCLEOTIDE SEQUENCE</scope>
    <source>
        <strain evidence="4">DSM 19829</strain>
    </source>
</reference>
<name>A0ABY5VHS7_9FIRM</name>
<organism evidence="4 5">
    <name type="scientific">Ruminococcus gauvreauii</name>
    <dbReference type="NCBI Taxonomy" id="438033"/>
    <lineage>
        <taxon>Bacteria</taxon>
        <taxon>Bacillati</taxon>
        <taxon>Bacillota</taxon>
        <taxon>Clostridia</taxon>
        <taxon>Eubacteriales</taxon>
        <taxon>Oscillospiraceae</taxon>
        <taxon>Ruminococcus</taxon>
    </lineage>
</organism>
<evidence type="ECO:0000259" key="2">
    <source>
        <dbReference type="Pfam" id="PF11760"/>
    </source>
</evidence>
<dbReference type="SUPFAM" id="SSF159672">
    <property type="entry name" value="CbiG N-terminal domain-like"/>
    <property type="match status" value="1"/>
</dbReference>
<dbReference type="Pfam" id="PF11761">
    <property type="entry name" value="CbiG_mid"/>
    <property type="match status" value="1"/>
</dbReference>
<dbReference type="GO" id="GO:0016787">
    <property type="term" value="F:hydrolase activity"/>
    <property type="evidence" value="ECO:0007669"/>
    <property type="project" value="UniProtKB-KW"/>
</dbReference>
<keyword evidence="5" id="KW-1185">Reference proteome</keyword>
<evidence type="ECO:0000313" key="5">
    <source>
        <dbReference type="Proteomes" id="UP001060164"/>
    </source>
</evidence>
<evidence type="ECO:0000313" key="4">
    <source>
        <dbReference type="EMBL" id="UWP59743.1"/>
    </source>
</evidence>
<feature type="domain" description="CobE/GbiG C-terminal" evidence="1">
    <location>
        <begin position="220"/>
        <end position="338"/>
    </location>
</feature>
<dbReference type="InterPro" id="IPR038029">
    <property type="entry name" value="GbiG_N_sf"/>
</dbReference>
<feature type="domain" description="Cobalamin biosynthesis central region" evidence="3">
    <location>
        <begin position="139"/>
        <end position="217"/>
    </location>
</feature>
<dbReference type="InterPro" id="IPR021745">
    <property type="entry name" value="CbiG_mid"/>
</dbReference>
<sequence length="347" mass="38182">MDTGIICFTMNGFVLAEKIAHLLVRQGHNVSVFAKSRYLKEVSAQQVKEPLQQWAKRMFETKEAVVFIGASGIAVRAVAPWVEDKKYDPAVLVLDEQGKFCIPLLSGHLGGANELAGQISTGLGATPVLTTATDVNQRFAVDVFAKKNRLYISNMTLAKEISAKLLSGGSIGFISELPVEGELPEGLYMDRESLPLGIYVGVHYDRQPFEQTLWLIPRCITAGIGCRKGTQREQIEELFEEVCQINGIFHEAVTQVATIDIKKEEEGLAAFCREMDLPLITYTARELEQTEGEFSPSDFVKSVTGVDNVCERSAVRAVTGGSLIQKKIGKNGVTVAFAMEEWRVGFE</sequence>
<dbReference type="Pfam" id="PF11760">
    <property type="entry name" value="CbiG_N"/>
    <property type="match status" value="1"/>
</dbReference>
<dbReference type="SUPFAM" id="SSF159664">
    <property type="entry name" value="CobE/GbiG C-terminal domain-like"/>
    <property type="match status" value="1"/>
</dbReference>
<dbReference type="PANTHER" id="PTHR37477">
    <property type="entry name" value="COBALT-PRECORRIN-5A HYDROLASE"/>
    <property type="match status" value="1"/>
</dbReference>
<gene>
    <name evidence="4" type="ORF">NQ502_01390</name>
</gene>
<feature type="domain" description="Cobalamin synthesis G N-terminal" evidence="2">
    <location>
        <begin position="54"/>
        <end position="134"/>
    </location>
</feature>
<dbReference type="Pfam" id="PF01890">
    <property type="entry name" value="CbiG_C"/>
    <property type="match status" value="1"/>
</dbReference>
<dbReference type="PANTHER" id="PTHR37477:SF1">
    <property type="entry name" value="COBALT-PRECORRIN-5A HYDROLASE"/>
    <property type="match status" value="1"/>
</dbReference>
<dbReference type="Gene3D" id="3.30.420.180">
    <property type="entry name" value="CobE/GbiG C-terminal domain"/>
    <property type="match status" value="1"/>
</dbReference>
<protein>
    <submittedName>
        <fullName evidence="4">Cobalt-precorrin 5A hydrolase</fullName>
    </submittedName>
</protein>
<dbReference type="InterPro" id="IPR052553">
    <property type="entry name" value="CbiG_hydrolase"/>
</dbReference>
<keyword evidence="4" id="KW-0378">Hydrolase</keyword>
<accession>A0ABY5VHS7</accession>
<dbReference type="RefSeq" id="WP_028528975.1">
    <property type="nucleotide sequence ID" value="NZ_CABLBR010000017.1"/>
</dbReference>
<dbReference type="InterPro" id="IPR002750">
    <property type="entry name" value="CobE/GbiG_C"/>
</dbReference>
<dbReference type="Proteomes" id="UP001060164">
    <property type="component" value="Chromosome"/>
</dbReference>
<evidence type="ECO:0000259" key="1">
    <source>
        <dbReference type="Pfam" id="PF01890"/>
    </source>
</evidence>
<dbReference type="Gene3D" id="3.40.50.11220">
    <property type="match status" value="1"/>
</dbReference>
<proteinExistence type="predicted"/>
<evidence type="ECO:0000259" key="3">
    <source>
        <dbReference type="Pfam" id="PF11761"/>
    </source>
</evidence>